<comment type="caution">
    <text evidence="1">The sequence shown here is derived from an EMBL/GenBank/DDBJ whole genome shotgun (WGS) entry which is preliminary data.</text>
</comment>
<organism evidence="1 2">
    <name type="scientific">Chryseobacterium soli</name>
    <dbReference type="NCBI Taxonomy" id="445961"/>
    <lineage>
        <taxon>Bacteria</taxon>
        <taxon>Pseudomonadati</taxon>
        <taxon>Bacteroidota</taxon>
        <taxon>Flavobacteriia</taxon>
        <taxon>Flavobacteriales</taxon>
        <taxon>Weeksellaceae</taxon>
        <taxon>Chryseobacterium group</taxon>
        <taxon>Chryseobacterium</taxon>
    </lineage>
</organism>
<proteinExistence type="predicted"/>
<accession>A0A086ABA2</accession>
<reference evidence="1 2" key="1">
    <citation type="submission" date="2014-07" db="EMBL/GenBank/DDBJ databases">
        <title>Genome of Chryseobacterium soli DSM 19298.</title>
        <authorList>
            <person name="Stropko S.J."/>
            <person name="Pipes S.E."/>
            <person name="Newman J."/>
        </authorList>
    </citation>
    <scope>NUCLEOTIDE SEQUENCE [LARGE SCALE GENOMIC DNA]</scope>
    <source>
        <strain evidence="1 2">DSM 19298</strain>
    </source>
</reference>
<dbReference type="OrthoDB" id="9816424at2"/>
<dbReference type="EMBL" id="JPRH01000001">
    <property type="protein sequence ID" value="KFF13966.1"/>
    <property type="molecule type" value="Genomic_DNA"/>
</dbReference>
<dbReference type="InterPro" id="IPR032719">
    <property type="entry name" value="WbsX"/>
</dbReference>
<gene>
    <name evidence="1" type="ORF">IW15_00500</name>
</gene>
<dbReference type="CDD" id="cd11579">
    <property type="entry name" value="Glyco_tran_WbsX"/>
    <property type="match status" value="1"/>
</dbReference>
<protein>
    <submittedName>
        <fullName evidence="1">Lipopolysaccharide biosynthesis protein</fullName>
    </submittedName>
</protein>
<name>A0A086ABA2_9FLAO</name>
<dbReference type="PANTHER" id="PTHR41244:SF1">
    <property type="entry name" value="GLYCOSYLTRANSFERASE"/>
    <property type="match status" value="1"/>
</dbReference>
<dbReference type="PANTHER" id="PTHR41244">
    <property type="entry name" value="RHAMNAN SYNTHESIS F"/>
    <property type="match status" value="1"/>
</dbReference>
<dbReference type="eggNOG" id="COG0457">
    <property type="taxonomic scope" value="Bacteria"/>
</dbReference>
<dbReference type="Pfam" id="PF14307">
    <property type="entry name" value="Glyco_tran_WbsX"/>
    <property type="match status" value="1"/>
</dbReference>
<dbReference type="Gene3D" id="3.20.20.80">
    <property type="entry name" value="Glycosidases"/>
    <property type="match status" value="1"/>
</dbReference>
<dbReference type="Proteomes" id="UP000028705">
    <property type="component" value="Unassembled WGS sequence"/>
</dbReference>
<evidence type="ECO:0000313" key="1">
    <source>
        <dbReference type="EMBL" id="KFF13966.1"/>
    </source>
</evidence>
<dbReference type="STRING" id="445961.IW15_00500"/>
<dbReference type="AlphaFoldDB" id="A0A086ABA2"/>
<keyword evidence="2" id="KW-1185">Reference proteome</keyword>
<sequence>MKKIKPLAFYLPQYHPVPENDEWWGKGFTEWTNVAKAKPLFEGHDQPIYPADLGYYDLRLPEVREQQAQMAKDYGVHGFIYYHYWFGNSKQLLERIAKDVLETGKPDFPFCFCWANETWSGIWHGLSEKILAEQVYPDEKDLIAHFEYLLPFFKDDRYIKVDNKPVFIIYDPNHLHEGDPYYISKFRELAKKNGFDDLYIMASNKLRDDLLDYKSLGYNGKISNAFQKAWGPYIEAKEYISHYKYYKNRIKGLIGIKRKKQQQVRMQNAELVVNDLKFEEQNIPTFPCILPNWDNTPRSGYRGIILDNNSPALFEKQIEKAVEYLEDKKYPEPFLIIKSWNEWAEGNILEPDRKNGFAYLETLKKTLHKHDINE</sequence>
<evidence type="ECO:0000313" key="2">
    <source>
        <dbReference type="Proteomes" id="UP000028705"/>
    </source>
</evidence>